<gene>
    <name evidence="1" type="ORF">SAMN06295916_0315</name>
</gene>
<dbReference type="AlphaFoldDB" id="A0A212T3L2"/>
<dbReference type="InterPro" id="IPR035919">
    <property type="entry name" value="EAL_sf"/>
</dbReference>
<organism evidence="1 2">
    <name type="scientific">Polynucleobacter victoriensis</name>
    <dbReference type="NCBI Taxonomy" id="2049319"/>
    <lineage>
        <taxon>Bacteria</taxon>
        <taxon>Pseudomonadati</taxon>
        <taxon>Pseudomonadota</taxon>
        <taxon>Betaproteobacteria</taxon>
        <taxon>Burkholderiales</taxon>
        <taxon>Burkholderiaceae</taxon>
        <taxon>Polynucleobacter</taxon>
    </lineage>
</organism>
<dbReference type="OrthoDB" id="8773663at2"/>
<accession>A0A212T3L2</accession>
<proteinExistence type="predicted"/>
<dbReference type="Proteomes" id="UP000197215">
    <property type="component" value="Unassembled WGS sequence"/>
</dbReference>
<dbReference type="SUPFAM" id="SSF141868">
    <property type="entry name" value="EAL domain-like"/>
    <property type="match status" value="1"/>
</dbReference>
<dbReference type="EMBL" id="FYEX01000001">
    <property type="protein sequence ID" value="SNC60628.1"/>
    <property type="molecule type" value="Genomic_DNA"/>
</dbReference>
<dbReference type="Gene3D" id="3.20.20.450">
    <property type="entry name" value="EAL domain"/>
    <property type="match status" value="1"/>
</dbReference>
<dbReference type="RefSeq" id="WP_088812160.1">
    <property type="nucleotide sequence ID" value="NZ_FYEX01000001.1"/>
</dbReference>
<name>A0A212T3L2_9BURK</name>
<protein>
    <submittedName>
        <fullName evidence="1">EAL domain-containing protein</fullName>
    </submittedName>
</protein>
<keyword evidence="2" id="KW-1185">Reference proteome</keyword>
<sequence>MSYQNHPIPVKAQLFLNSLSKSPIGQAITWSGSGEIVGHWRGWKISSVFQPILHSVHSVNAHGYEAFIRCVNSQGVKITPRGLFANTSDAESLMHLDRLCRTVHLLNFILGTSSDKKLFLNVHDGLIFAVVDNHGSAFRKVVDALGFSSKRVVIELPLELSRNTNHLSFVLQNYRLNSLDIAINIDSIEQWLSIPQLPKVSYIKIARNILDTYPNPVEQVKALLASDPDVKVVITKNETFFDSFEDSRLYTQGHSYGYPAQLVSDFPLNIFGQQDVTTPGLFIGG</sequence>
<reference evidence="2" key="1">
    <citation type="submission" date="2017-06" db="EMBL/GenBank/DDBJ databases">
        <authorList>
            <person name="Varghese N."/>
            <person name="Submissions S."/>
        </authorList>
    </citation>
    <scope>NUCLEOTIDE SEQUENCE [LARGE SCALE GENOMIC DNA]</scope>
    <source>
        <strain evidence="2">MWH-VicM1</strain>
    </source>
</reference>
<evidence type="ECO:0000313" key="2">
    <source>
        <dbReference type="Proteomes" id="UP000197215"/>
    </source>
</evidence>
<evidence type="ECO:0000313" key="1">
    <source>
        <dbReference type="EMBL" id="SNC60628.1"/>
    </source>
</evidence>